<evidence type="ECO:0000256" key="1">
    <source>
        <dbReference type="SAM" id="MobiDB-lite"/>
    </source>
</evidence>
<sequence>MKVKRLLRTSFVISTPSARDKKAATRQKNRFRTRPLPPPYASLSLRNPLPSQANRRIPSPHSSPTSTPARLQNTQASNVSLFATTQSQHAEIDAFAAAAQPSLPKSKSSSPGSTLKDCQAGEIKTHDAGV</sequence>
<dbReference type="HOGENOM" id="CLU_1938041_0_0_1"/>
<dbReference type="AlphaFoldDB" id="A0A066X982"/>
<feature type="compositionally biased region" description="Basic residues" evidence="1">
    <location>
        <begin position="24"/>
        <end position="33"/>
    </location>
</feature>
<feature type="region of interest" description="Disordered" evidence="1">
    <location>
        <begin position="17"/>
        <end position="84"/>
    </location>
</feature>
<comment type="caution">
    <text evidence="2">The sequence shown here is derived from an EMBL/GenBank/DDBJ whole genome shotgun (WGS) entry which is preliminary data.</text>
</comment>
<keyword evidence="3" id="KW-1185">Reference proteome</keyword>
<organism evidence="2 3">
    <name type="scientific">Colletotrichum sublineola</name>
    <name type="common">Sorghum anthracnose fungus</name>
    <dbReference type="NCBI Taxonomy" id="1173701"/>
    <lineage>
        <taxon>Eukaryota</taxon>
        <taxon>Fungi</taxon>
        <taxon>Dikarya</taxon>
        <taxon>Ascomycota</taxon>
        <taxon>Pezizomycotina</taxon>
        <taxon>Sordariomycetes</taxon>
        <taxon>Hypocreomycetidae</taxon>
        <taxon>Glomerellales</taxon>
        <taxon>Glomerellaceae</taxon>
        <taxon>Colletotrichum</taxon>
        <taxon>Colletotrichum graminicola species complex</taxon>
    </lineage>
</organism>
<feature type="compositionally biased region" description="Low complexity" evidence="1">
    <location>
        <begin position="101"/>
        <end position="116"/>
    </location>
</feature>
<name>A0A066X982_COLSU</name>
<proteinExistence type="predicted"/>
<feature type="region of interest" description="Disordered" evidence="1">
    <location>
        <begin position="99"/>
        <end position="130"/>
    </location>
</feature>
<dbReference type="EMBL" id="JMSE01001323">
    <property type="protein sequence ID" value="KDN62585.1"/>
    <property type="molecule type" value="Genomic_DNA"/>
</dbReference>
<gene>
    <name evidence="2" type="ORF">CSUB01_04609</name>
</gene>
<feature type="compositionally biased region" description="Polar residues" evidence="1">
    <location>
        <begin position="69"/>
        <end position="84"/>
    </location>
</feature>
<dbReference type="Proteomes" id="UP000027238">
    <property type="component" value="Unassembled WGS sequence"/>
</dbReference>
<accession>A0A066X982</accession>
<evidence type="ECO:0000313" key="3">
    <source>
        <dbReference type="Proteomes" id="UP000027238"/>
    </source>
</evidence>
<feature type="compositionally biased region" description="Low complexity" evidence="1">
    <location>
        <begin position="59"/>
        <end position="68"/>
    </location>
</feature>
<protein>
    <submittedName>
        <fullName evidence="2">Uncharacterized protein</fullName>
    </submittedName>
</protein>
<evidence type="ECO:0000313" key="2">
    <source>
        <dbReference type="EMBL" id="KDN62585.1"/>
    </source>
</evidence>
<reference evidence="3" key="1">
    <citation type="journal article" date="2014" name="Genome Announc.">
        <title>Draft genome sequence of Colletotrichum sublineola, a destructive pathogen of cultivated sorghum.</title>
        <authorList>
            <person name="Baroncelli R."/>
            <person name="Sanz-Martin J.M."/>
            <person name="Rech G.E."/>
            <person name="Sukno S.A."/>
            <person name="Thon M.R."/>
        </authorList>
    </citation>
    <scope>NUCLEOTIDE SEQUENCE [LARGE SCALE GENOMIC DNA]</scope>
    <source>
        <strain evidence="3">TX430BB</strain>
    </source>
</reference>